<evidence type="ECO:0000256" key="1">
    <source>
        <dbReference type="ARBA" id="ARBA00022596"/>
    </source>
</evidence>
<sequence length="396" mass="41801">MIGWIDARAGVSGEMLLGALVDAGVPLDLLQTTVGKLGLGVTLTSTTCERGGIGTTKVDVVADENPPIRYLVEIQRLLDRVEEPVRTTAGAIFCRLAEAESRVYRIPVEGVHFHNVGATLACVVGAASGFHQLGLESLHCSPVGVGSGTSQGAHGPLLTPAVLELLRGASVATGPLMPECATPTGAAVLATLVTDWGEMPPLVIGRLGYGAGQSNPSEVANVLRIVVGELVDQPHHTVLLETNVDDLDPRVWPYVIELLFDAGAHDAWLTPIIMKKGRPAHTLSVLAPGRRAADLRAVIFRETSTIGLRETTVPKHHMLARSESLVQVGGQPIRIKTARLDGEAVNVNPEWRDVVAAAQALGQPAKQVLAQARLAASDDSIRAAVELWDETLSSPT</sequence>
<gene>
    <name evidence="2" type="primary">larC</name>
    <name evidence="2" type="ORF">F0Q45_12990</name>
</gene>
<dbReference type="PANTHER" id="PTHR36566">
    <property type="entry name" value="NICKEL INSERTION PROTEIN-RELATED"/>
    <property type="match status" value="1"/>
</dbReference>
<proteinExistence type="predicted"/>
<protein>
    <submittedName>
        <fullName evidence="2">Nickel pincer cofactor biosynthesis protein LarC</fullName>
    </submittedName>
</protein>
<dbReference type="InterPro" id="IPR002822">
    <property type="entry name" value="Ni_insertion"/>
</dbReference>
<dbReference type="NCBIfam" id="TIGR00299">
    <property type="entry name" value="nickel pincer cofactor biosynthesis protein LarC"/>
    <property type="match status" value="1"/>
</dbReference>
<dbReference type="AlphaFoldDB" id="A0A5B1BMK3"/>
<evidence type="ECO:0000313" key="3">
    <source>
        <dbReference type="Proteomes" id="UP000324701"/>
    </source>
</evidence>
<organism evidence="2 3">
    <name type="scientific">Mycobacterium simiae</name>
    <name type="common">Mycobacterium habana</name>
    <dbReference type="NCBI Taxonomy" id="1784"/>
    <lineage>
        <taxon>Bacteria</taxon>
        <taxon>Bacillati</taxon>
        <taxon>Actinomycetota</taxon>
        <taxon>Actinomycetes</taxon>
        <taxon>Mycobacteriales</taxon>
        <taxon>Mycobacteriaceae</taxon>
        <taxon>Mycobacterium</taxon>
        <taxon>Mycobacterium simiae complex</taxon>
    </lineage>
</organism>
<dbReference type="PANTHER" id="PTHR36566:SF1">
    <property type="entry name" value="PYRIDINIUM-3,5-BISTHIOCARBOXYLIC ACID MONONUCLEOTIDE NICKEL INSERTION PROTEIN"/>
    <property type="match status" value="1"/>
</dbReference>
<keyword evidence="3" id="KW-1185">Reference proteome</keyword>
<dbReference type="EMBL" id="VTZN01000071">
    <property type="protein sequence ID" value="KAA1249837.1"/>
    <property type="molecule type" value="Genomic_DNA"/>
</dbReference>
<dbReference type="OrthoDB" id="9765625at2"/>
<name>A0A5B1BMK3_MYCSI</name>
<dbReference type="Gene3D" id="3.30.70.1380">
    <property type="entry name" value="Transcriptional regulatory protein pf0864 domain like"/>
    <property type="match status" value="1"/>
</dbReference>
<keyword evidence="1" id="KW-0533">Nickel</keyword>
<dbReference type="Proteomes" id="UP000324701">
    <property type="component" value="Unassembled WGS sequence"/>
</dbReference>
<dbReference type="Pfam" id="PF01969">
    <property type="entry name" value="Ni_insertion"/>
    <property type="match status" value="1"/>
</dbReference>
<reference evidence="2 3" key="1">
    <citation type="submission" date="2019-09" db="EMBL/GenBank/DDBJ databases">
        <title>Report of infection by Mycobacterium simiae a patient suffering from pulmonary tuberculosis.</title>
        <authorList>
            <person name="Mohanty P.S."/>
            <person name="Bansal A.K."/>
            <person name="Singh H."/>
            <person name="Sharma S."/>
            <person name="Patil S.A."/>
            <person name="Upadhaya P."/>
            <person name="Singh P.K."/>
            <person name="Kumar D."/>
            <person name="Kumar S."/>
            <person name="Singh R.K."/>
            <person name="Chaudhary B."/>
        </authorList>
    </citation>
    <scope>NUCLEOTIDE SEQUENCE [LARGE SCALE GENOMIC DNA]</scope>
    <source>
        <strain evidence="2 3">JAL-560-SIM</strain>
    </source>
</reference>
<dbReference type="Gene3D" id="3.10.20.300">
    <property type="entry name" value="mk0293 like domain"/>
    <property type="match status" value="1"/>
</dbReference>
<evidence type="ECO:0000313" key="2">
    <source>
        <dbReference type="EMBL" id="KAA1249837.1"/>
    </source>
</evidence>
<accession>A0A5B1BMK3</accession>
<comment type="caution">
    <text evidence="2">The sequence shown here is derived from an EMBL/GenBank/DDBJ whole genome shotgun (WGS) entry which is preliminary data.</text>
</comment>